<evidence type="ECO:0000256" key="3">
    <source>
        <dbReference type="ARBA" id="ARBA00022670"/>
    </source>
</evidence>
<dbReference type="InterPro" id="IPR001915">
    <property type="entry name" value="Peptidase_M48"/>
</dbReference>
<dbReference type="EMBL" id="JACOMF010000084">
    <property type="protein sequence ID" value="MBC4018826.1"/>
    <property type="molecule type" value="Genomic_DNA"/>
</dbReference>
<keyword evidence="7 11" id="KW-0862">Zinc</keyword>
<accession>A0A9X0R3F9</accession>
<evidence type="ECO:0000256" key="10">
    <source>
        <dbReference type="ARBA" id="ARBA00023136"/>
    </source>
</evidence>
<evidence type="ECO:0000256" key="7">
    <source>
        <dbReference type="ARBA" id="ARBA00022833"/>
    </source>
</evidence>
<dbReference type="Gene3D" id="3.30.2010.10">
    <property type="entry name" value="Metalloproteases ('zincins'), catalytic domain"/>
    <property type="match status" value="1"/>
</dbReference>
<reference evidence="14" key="1">
    <citation type="submission" date="2020-08" db="EMBL/GenBank/DDBJ databases">
        <authorList>
            <person name="Hu Y."/>
            <person name="Nguyen S.V."/>
            <person name="Li F."/>
            <person name="Fanning S."/>
        </authorList>
    </citation>
    <scope>NUCLEOTIDE SEQUENCE</scope>
    <source>
        <strain evidence="14">SYSU D8009</strain>
    </source>
</reference>
<proteinExistence type="inferred from homology"/>
<comment type="caution">
    <text evidence="14">The sequence shown here is derived from an EMBL/GenBank/DDBJ whole genome shotgun (WGS) entry which is preliminary data.</text>
</comment>
<keyword evidence="4 12" id="KW-0812">Transmembrane</keyword>
<evidence type="ECO:0000256" key="11">
    <source>
        <dbReference type="RuleBase" id="RU003983"/>
    </source>
</evidence>
<comment type="cofactor">
    <cofactor evidence="11">
        <name>Zn(2+)</name>
        <dbReference type="ChEBI" id="CHEBI:29105"/>
    </cofactor>
    <text evidence="11">Binds 1 zinc ion per subunit.</text>
</comment>
<evidence type="ECO:0000256" key="2">
    <source>
        <dbReference type="ARBA" id="ARBA00022475"/>
    </source>
</evidence>
<evidence type="ECO:0000256" key="12">
    <source>
        <dbReference type="SAM" id="Phobius"/>
    </source>
</evidence>
<evidence type="ECO:0000256" key="9">
    <source>
        <dbReference type="ARBA" id="ARBA00023049"/>
    </source>
</evidence>
<dbReference type="AlphaFoldDB" id="A0A9X0R3F9"/>
<dbReference type="GO" id="GO:0004222">
    <property type="term" value="F:metalloendopeptidase activity"/>
    <property type="evidence" value="ECO:0007669"/>
    <property type="project" value="InterPro"/>
</dbReference>
<gene>
    <name evidence="14" type="ORF">H7965_26575</name>
</gene>
<protein>
    <submittedName>
        <fullName evidence="14">M48 family metalloprotease</fullName>
    </submittedName>
</protein>
<sequence>MLRLNPEALARQRRLNRLHSASLVCGLVLLAGATGLVVAGLEGLVIAAIAALLFFLLDPVVPGDPLFRRAFGAIRLAPAQAPELSQAAAELARRADLAAVPALYLVPSRTLQAMAAGTREEPAIAVTLGLLKTLPSRELVGVLAHEIAHIRHGDVAVMRLAAAAASLTRTMAWLGLLLLAFWLPGALAMGMAPPLLTILLLFSAPLASDLLTLSLSRRREFLADAGAVELTGDPLGLAAALTRLYRLQGDDWERLAARGAGWLHWFRTHPGIAERVRRLNETVAAVEPAWPSRIWNGDMPVRLGQLARQHPAQALVRRWLL</sequence>
<dbReference type="InterPro" id="IPR050083">
    <property type="entry name" value="HtpX_protease"/>
</dbReference>
<keyword evidence="9 11" id="KW-0482">Metalloprotease</keyword>
<dbReference type="PANTHER" id="PTHR43221:SF1">
    <property type="entry name" value="PROTEASE HTPX"/>
    <property type="match status" value="1"/>
</dbReference>
<dbReference type="Pfam" id="PF01435">
    <property type="entry name" value="Peptidase_M48"/>
    <property type="match status" value="1"/>
</dbReference>
<feature type="transmembrane region" description="Helical" evidence="12">
    <location>
        <begin position="21"/>
        <end position="38"/>
    </location>
</feature>
<keyword evidence="15" id="KW-1185">Reference proteome</keyword>
<dbReference type="GO" id="GO:0006508">
    <property type="term" value="P:proteolysis"/>
    <property type="evidence" value="ECO:0007669"/>
    <property type="project" value="UniProtKB-KW"/>
</dbReference>
<evidence type="ECO:0000313" key="14">
    <source>
        <dbReference type="EMBL" id="MBC4018826.1"/>
    </source>
</evidence>
<evidence type="ECO:0000256" key="5">
    <source>
        <dbReference type="ARBA" id="ARBA00022723"/>
    </source>
</evidence>
<comment type="similarity">
    <text evidence="11">Belongs to the peptidase M48 family.</text>
</comment>
<keyword evidence="5" id="KW-0479">Metal-binding</keyword>
<organism evidence="14 15">
    <name type="scientific">Siccirubricoccus deserti</name>
    <dbReference type="NCBI Taxonomy" id="2013562"/>
    <lineage>
        <taxon>Bacteria</taxon>
        <taxon>Pseudomonadati</taxon>
        <taxon>Pseudomonadota</taxon>
        <taxon>Alphaproteobacteria</taxon>
        <taxon>Acetobacterales</taxon>
        <taxon>Roseomonadaceae</taxon>
        <taxon>Siccirubricoccus</taxon>
    </lineage>
</organism>
<dbReference type="RefSeq" id="WP_186773566.1">
    <property type="nucleotide sequence ID" value="NZ_JACOMF010000084.1"/>
</dbReference>
<comment type="subcellular location">
    <subcellularLocation>
        <location evidence="1">Cell membrane</location>
        <topology evidence="1">Multi-pass membrane protein</topology>
    </subcellularLocation>
</comment>
<dbReference type="CDD" id="cd07339">
    <property type="entry name" value="M48B_HtpX_like"/>
    <property type="match status" value="1"/>
</dbReference>
<dbReference type="GO" id="GO:0046872">
    <property type="term" value="F:metal ion binding"/>
    <property type="evidence" value="ECO:0007669"/>
    <property type="project" value="UniProtKB-KW"/>
</dbReference>
<keyword evidence="3 11" id="KW-0645">Protease</keyword>
<evidence type="ECO:0000256" key="8">
    <source>
        <dbReference type="ARBA" id="ARBA00022989"/>
    </source>
</evidence>
<feature type="domain" description="Peptidase M48" evidence="13">
    <location>
        <begin position="78"/>
        <end position="282"/>
    </location>
</feature>
<keyword evidence="6 11" id="KW-0378">Hydrolase</keyword>
<keyword evidence="10 12" id="KW-0472">Membrane</keyword>
<dbReference type="GO" id="GO:0005886">
    <property type="term" value="C:plasma membrane"/>
    <property type="evidence" value="ECO:0007669"/>
    <property type="project" value="UniProtKB-SubCell"/>
</dbReference>
<dbReference type="Proteomes" id="UP000600101">
    <property type="component" value="Unassembled WGS sequence"/>
</dbReference>
<evidence type="ECO:0000256" key="6">
    <source>
        <dbReference type="ARBA" id="ARBA00022801"/>
    </source>
</evidence>
<dbReference type="PANTHER" id="PTHR43221">
    <property type="entry name" value="PROTEASE HTPX"/>
    <property type="match status" value="1"/>
</dbReference>
<keyword evidence="8 12" id="KW-1133">Transmembrane helix</keyword>
<name>A0A9X0R3F9_9PROT</name>
<keyword evidence="2" id="KW-1003">Cell membrane</keyword>
<feature type="transmembrane region" description="Helical" evidence="12">
    <location>
        <begin position="44"/>
        <end position="61"/>
    </location>
</feature>
<evidence type="ECO:0000259" key="13">
    <source>
        <dbReference type="Pfam" id="PF01435"/>
    </source>
</evidence>
<evidence type="ECO:0000256" key="1">
    <source>
        <dbReference type="ARBA" id="ARBA00004651"/>
    </source>
</evidence>
<evidence type="ECO:0000256" key="4">
    <source>
        <dbReference type="ARBA" id="ARBA00022692"/>
    </source>
</evidence>
<evidence type="ECO:0000313" key="15">
    <source>
        <dbReference type="Proteomes" id="UP000600101"/>
    </source>
</evidence>